<keyword evidence="2" id="KW-1185">Reference proteome</keyword>
<accession>A0A8T9Q2K2</accession>
<evidence type="ECO:0000313" key="2">
    <source>
        <dbReference type="Proteomes" id="UP000831796"/>
    </source>
</evidence>
<dbReference type="Proteomes" id="UP000831796">
    <property type="component" value="Chromosome"/>
</dbReference>
<proteinExistence type="predicted"/>
<organism evidence="1 2">
    <name type="scientific">Hymenobacter cellulosilyticus</name>
    <dbReference type="NCBI Taxonomy" id="2932248"/>
    <lineage>
        <taxon>Bacteria</taxon>
        <taxon>Pseudomonadati</taxon>
        <taxon>Bacteroidota</taxon>
        <taxon>Cytophagia</taxon>
        <taxon>Cytophagales</taxon>
        <taxon>Hymenobacteraceae</taxon>
        <taxon>Hymenobacter</taxon>
    </lineage>
</organism>
<protein>
    <submittedName>
        <fullName evidence="1">Uncharacterized protein</fullName>
    </submittedName>
</protein>
<gene>
    <name evidence="1" type="ORF">MUN79_21370</name>
</gene>
<dbReference type="AlphaFoldDB" id="A0A8T9Q2K2"/>
<dbReference type="RefSeq" id="WP_244674591.1">
    <property type="nucleotide sequence ID" value="NZ_CP095046.1"/>
</dbReference>
<dbReference type="EMBL" id="CP095046">
    <property type="protein sequence ID" value="UOQ71182.1"/>
    <property type="molecule type" value="Genomic_DNA"/>
</dbReference>
<reference evidence="1" key="1">
    <citation type="submission" date="2022-04" db="EMBL/GenBank/DDBJ databases">
        <title>Hymenobacter sp. isolated from the air.</title>
        <authorList>
            <person name="Won M."/>
            <person name="Lee C.-M."/>
            <person name="Woen H.-Y."/>
            <person name="Kwon S.-W."/>
        </authorList>
    </citation>
    <scope>NUCLEOTIDE SEQUENCE</scope>
    <source>
        <strain evidence="1">5116S-3</strain>
    </source>
</reference>
<sequence>MTTTAKRLALFLVAAILLAAAAKTHRKYLLMRKFGELQMRDLDITSIREVDMKAACNFDYVEASEVNHTRYRPQSAYAVGMHYSWLTGKYERIVGVTDMDLASNCELIQKASDYYQSSTTYLESISGMDDGAATAWVYRKIDPAKNDFPKKAALDYMMWREVRLELRQGVLQVSTRKEVNQHLF</sequence>
<dbReference type="KEGG" id="hcu:MUN79_21370"/>
<evidence type="ECO:0000313" key="1">
    <source>
        <dbReference type="EMBL" id="UOQ71182.1"/>
    </source>
</evidence>
<name>A0A8T9Q2K2_9BACT</name>